<keyword evidence="1" id="KW-0812">Transmembrane</keyword>
<reference evidence="2" key="2">
    <citation type="submission" date="2021-04" db="EMBL/GenBank/DDBJ databases">
        <authorList>
            <person name="Gilroy R."/>
        </authorList>
    </citation>
    <scope>NUCLEOTIDE SEQUENCE</scope>
    <source>
        <strain evidence="2">ChiSjej3B21-8574</strain>
    </source>
</reference>
<evidence type="ECO:0000313" key="3">
    <source>
        <dbReference type="Proteomes" id="UP000823904"/>
    </source>
</evidence>
<sequence>MKSEKRIKEMFEEIHAPDELREKVISLEKKKKPSKWNKGMHRAAGIAVMLAAVFTLSNGICYAATGKTWVRQSVIRFTDENGEELDITVNMNGEEAGREAELVEEDGKVYLMIDGEQAADITEDFADGKAVGTIHLNIGDKTPEEDTGGKTFYTITGDMDDYDIALEGDDEAASQVQSTEE</sequence>
<comment type="caution">
    <text evidence="2">The sequence shown here is derived from an EMBL/GenBank/DDBJ whole genome shotgun (WGS) entry which is preliminary data.</text>
</comment>
<keyword evidence="1" id="KW-1133">Transmembrane helix</keyword>
<name>A0A9D2PHN5_9FIRM</name>
<dbReference type="EMBL" id="DWWD01000002">
    <property type="protein sequence ID" value="HJC49038.1"/>
    <property type="molecule type" value="Genomic_DNA"/>
</dbReference>
<feature type="transmembrane region" description="Helical" evidence="1">
    <location>
        <begin position="39"/>
        <end position="57"/>
    </location>
</feature>
<dbReference type="Proteomes" id="UP000823904">
    <property type="component" value="Unassembled WGS sequence"/>
</dbReference>
<reference evidence="2" key="1">
    <citation type="journal article" date="2021" name="PeerJ">
        <title>Extensive microbial diversity within the chicken gut microbiome revealed by metagenomics and culture.</title>
        <authorList>
            <person name="Gilroy R."/>
            <person name="Ravi A."/>
            <person name="Getino M."/>
            <person name="Pursley I."/>
            <person name="Horton D.L."/>
            <person name="Alikhan N.F."/>
            <person name="Baker D."/>
            <person name="Gharbi K."/>
            <person name="Hall N."/>
            <person name="Watson M."/>
            <person name="Adriaenssens E.M."/>
            <person name="Foster-Nyarko E."/>
            <person name="Jarju S."/>
            <person name="Secka A."/>
            <person name="Antonio M."/>
            <person name="Oren A."/>
            <person name="Chaudhuri R.R."/>
            <person name="La Ragione R."/>
            <person name="Hildebrand F."/>
            <person name="Pallen M.J."/>
        </authorList>
    </citation>
    <scope>NUCLEOTIDE SEQUENCE</scope>
    <source>
        <strain evidence="2">ChiSjej3B21-8574</strain>
    </source>
</reference>
<proteinExistence type="predicted"/>
<protein>
    <submittedName>
        <fullName evidence="2">Uncharacterized protein</fullName>
    </submittedName>
</protein>
<accession>A0A9D2PHN5</accession>
<evidence type="ECO:0000313" key="2">
    <source>
        <dbReference type="EMBL" id="HJC49038.1"/>
    </source>
</evidence>
<keyword evidence="1" id="KW-0472">Membrane</keyword>
<evidence type="ECO:0000256" key="1">
    <source>
        <dbReference type="SAM" id="Phobius"/>
    </source>
</evidence>
<dbReference type="AlphaFoldDB" id="A0A9D2PHN5"/>
<organism evidence="2 3">
    <name type="scientific">Candidatus Anaerostipes avistercoris</name>
    <dbReference type="NCBI Taxonomy" id="2838462"/>
    <lineage>
        <taxon>Bacteria</taxon>
        <taxon>Bacillati</taxon>
        <taxon>Bacillota</taxon>
        <taxon>Clostridia</taxon>
        <taxon>Lachnospirales</taxon>
        <taxon>Lachnospiraceae</taxon>
        <taxon>Anaerostipes</taxon>
    </lineage>
</organism>
<gene>
    <name evidence="2" type="ORF">H9754_00375</name>
</gene>